<feature type="region of interest" description="Disordered" evidence="1">
    <location>
        <begin position="1"/>
        <end position="37"/>
    </location>
</feature>
<sequence length="472" mass="50584">MRQHKIPGWSSTLPAALPPQPSIEDGGSQPTARERSVATDAAAIPLQHLLASLRQHVRGDHVVDASVLSVEATTRDGFVLLLGEAEPASRSEPPRLEAHLSEDRRATIEAELGRPFDPLLLANRKVRVGLRTSLKQRFGRGATVQAKVIGLHAISEFPIELEIQRDEVLRQLRADRGRFGPSTWRDPEELYHVAVVASEHGDALRDVEHVLKPLEASGLILIRRIKASFEGPSAERSLVAAMAEVEALHAEHGLSATLVVRGGGPASSFSPLNAWATAAAARRLPNLVVGVGHAATPRTVLDDVAGRSVPTPTAAAMLIRDLVLGTALRAEQAIAALDDALHEHLEAEARRALLRVMAAYEDAVRLCVTHAEQQLLKLGLTVENSLLASIASHSEVVVATEMTAGGMGDDRPADPHDAQDPLVEGGLAMVIEAETGFVMTTAADARLASRLILQFSDGLMGVWNHQKLITTH</sequence>
<gene>
    <name evidence="3" type="primary">xseA_3</name>
    <name evidence="3" type="ORF">MBLL_04689</name>
</gene>
<keyword evidence="3" id="KW-0378">Hydrolase</keyword>
<dbReference type="InterPro" id="IPR020579">
    <property type="entry name" value="Exonuc_VII_lsu_C"/>
</dbReference>
<geneLocation type="plasmid" evidence="3">
    <name>3</name>
</geneLocation>
<accession>A0A679KDX6</accession>
<proteinExistence type="predicted"/>
<name>A0A679KDX6_9HYPH</name>
<reference evidence="3" key="1">
    <citation type="submission" date="2019-12" db="EMBL/GenBank/DDBJ databases">
        <authorList>
            <person name="Cremers G."/>
        </authorList>
    </citation>
    <scope>NUCLEOTIDE SEQUENCE</scope>
    <source>
        <strain evidence="3">Mbul2</strain>
        <plasmid evidence="3">3</plasmid>
    </source>
</reference>
<dbReference type="EMBL" id="LR743512">
    <property type="protein sequence ID" value="CAA2145563.1"/>
    <property type="molecule type" value="Genomic_DNA"/>
</dbReference>
<feature type="domain" description="Exonuclease VII large subunit C-terminal" evidence="2">
    <location>
        <begin position="190"/>
        <end position="396"/>
    </location>
</feature>
<dbReference type="Pfam" id="PF02601">
    <property type="entry name" value="Exonuc_VII_L"/>
    <property type="match status" value="1"/>
</dbReference>
<dbReference type="InterPro" id="IPR003753">
    <property type="entry name" value="Exonuc_VII_L"/>
</dbReference>
<dbReference type="PANTHER" id="PTHR30008:SF0">
    <property type="entry name" value="EXODEOXYRIBONUCLEASE 7 LARGE SUBUNIT"/>
    <property type="match status" value="1"/>
</dbReference>
<dbReference type="GO" id="GO:0006308">
    <property type="term" value="P:DNA catabolic process"/>
    <property type="evidence" value="ECO:0007669"/>
    <property type="project" value="InterPro"/>
</dbReference>
<organism evidence="3">
    <name type="scientific">Methylobacterium bullatum</name>
    <dbReference type="NCBI Taxonomy" id="570505"/>
    <lineage>
        <taxon>Bacteria</taxon>
        <taxon>Pseudomonadati</taxon>
        <taxon>Pseudomonadota</taxon>
        <taxon>Alphaproteobacteria</taxon>
        <taxon>Hyphomicrobiales</taxon>
        <taxon>Methylobacteriaceae</taxon>
        <taxon>Methylobacterium</taxon>
    </lineage>
</organism>
<dbReference type="AlphaFoldDB" id="A0A679KDX6"/>
<protein>
    <submittedName>
        <fullName evidence="3">Exodeoxyribonuclease 7 large subunit</fullName>
        <ecNumber evidence="3">3.1.11.6</ecNumber>
    </submittedName>
</protein>
<evidence type="ECO:0000313" key="3">
    <source>
        <dbReference type="EMBL" id="CAA2145563.1"/>
    </source>
</evidence>
<evidence type="ECO:0000256" key="1">
    <source>
        <dbReference type="SAM" id="MobiDB-lite"/>
    </source>
</evidence>
<dbReference type="PANTHER" id="PTHR30008">
    <property type="entry name" value="EXODEOXYRIBONUCLEASE 7 LARGE SUBUNIT"/>
    <property type="match status" value="1"/>
</dbReference>
<dbReference type="GO" id="GO:0008855">
    <property type="term" value="F:exodeoxyribonuclease VII activity"/>
    <property type="evidence" value="ECO:0007669"/>
    <property type="project" value="UniProtKB-EC"/>
</dbReference>
<keyword evidence="3" id="KW-0614">Plasmid</keyword>
<evidence type="ECO:0000259" key="2">
    <source>
        <dbReference type="Pfam" id="PF02601"/>
    </source>
</evidence>
<dbReference type="GO" id="GO:0009318">
    <property type="term" value="C:exodeoxyribonuclease VII complex"/>
    <property type="evidence" value="ECO:0007669"/>
    <property type="project" value="InterPro"/>
</dbReference>
<dbReference type="EC" id="3.1.11.6" evidence="3"/>